<evidence type="ECO:0000259" key="1">
    <source>
        <dbReference type="Pfam" id="PF14028"/>
    </source>
</evidence>
<protein>
    <submittedName>
        <fullName evidence="2">Thiopeptide-type bacteriocin biosynthesis protein</fullName>
    </submittedName>
</protein>
<dbReference type="Proteomes" id="UP001564626">
    <property type="component" value="Unassembled WGS sequence"/>
</dbReference>
<keyword evidence="3" id="KW-1185">Reference proteome</keyword>
<accession>A0ABV4CM72</accession>
<reference evidence="2 3" key="1">
    <citation type="submission" date="2024-08" db="EMBL/GenBank/DDBJ databases">
        <title>Genome mining of Saccharopolyspora cebuensis PGLac3 from Nigerian medicinal plant.</title>
        <authorList>
            <person name="Ezeobiora C.E."/>
            <person name="Igbokwe N.H."/>
            <person name="Amin D.H."/>
            <person name="Mendie U.E."/>
        </authorList>
    </citation>
    <scope>NUCLEOTIDE SEQUENCE [LARGE SCALE GENOMIC DNA]</scope>
    <source>
        <strain evidence="2 3">PGLac3</strain>
    </source>
</reference>
<dbReference type="RefSeq" id="WP_369775303.1">
    <property type="nucleotide sequence ID" value="NZ_JBGEHV010000050.1"/>
</dbReference>
<dbReference type="InterPro" id="IPR023809">
    <property type="entry name" value="Thiopep_bacteriocin_synth_dom"/>
</dbReference>
<evidence type="ECO:0000313" key="3">
    <source>
        <dbReference type="Proteomes" id="UP001564626"/>
    </source>
</evidence>
<proteinExistence type="predicted"/>
<name>A0ABV4CM72_9PSEU</name>
<comment type="caution">
    <text evidence="2">The sequence shown here is derived from an EMBL/GenBank/DDBJ whole genome shotgun (WGS) entry which is preliminary data.</text>
</comment>
<dbReference type="Pfam" id="PF14028">
    <property type="entry name" value="Lant_dehydr_C"/>
    <property type="match status" value="1"/>
</dbReference>
<sequence length="308" mass="34420">MLVGTPLTHAAAQVGMGTADLAEAIAAYRSAGRAALDVPAWWQVRIRFRDWAHAETRVAQVLAPELDHAVARGVLRGWWYIRKYPCWRLRFQLTSPTEHEDAKRVLAAALDRLIEDDAGETWWSTPYEPETVAFGGPCGVDLAHRLFALDTHHFLTYLRNATGAAVGRHELSLLLLNRLFQAARLDDHERGDVWHRVVQARPMPTECEPERLRDLAGQVGRLFTANPTHESLGGEGGPLGFAVEWFDEIADVGSRLADAARDGHLERGVRAVLAKHVIFHWNRFGIETHRQARYARAARAVLLDGVTS</sequence>
<evidence type="ECO:0000313" key="2">
    <source>
        <dbReference type="EMBL" id="MEY8042178.1"/>
    </source>
</evidence>
<gene>
    <name evidence="2" type="ORF">AB8O55_22420</name>
</gene>
<dbReference type="EMBL" id="JBGEHV010000050">
    <property type="protein sequence ID" value="MEY8042178.1"/>
    <property type="molecule type" value="Genomic_DNA"/>
</dbReference>
<dbReference type="NCBIfam" id="TIGR03891">
    <property type="entry name" value="thiopep_ocin"/>
    <property type="match status" value="1"/>
</dbReference>
<feature type="domain" description="Thiopeptide-type bacteriocin biosynthesis" evidence="1">
    <location>
        <begin position="41"/>
        <end position="299"/>
    </location>
</feature>
<organism evidence="2 3">
    <name type="scientific">Saccharopolyspora cebuensis</name>
    <dbReference type="NCBI Taxonomy" id="418759"/>
    <lineage>
        <taxon>Bacteria</taxon>
        <taxon>Bacillati</taxon>
        <taxon>Actinomycetota</taxon>
        <taxon>Actinomycetes</taxon>
        <taxon>Pseudonocardiales</taxon>
        <taxon>Pseudonocardiaceae</taxon>
        <taxon>Saccharopolyspora</taxon>
    </lineage>
</organism>